<evidence type="ECO:0000313" key="4">
    <source>
        <dbReference type="EMBL" id="AKQ02738.1"/>
    </source>
</evidence>
<dbReference type="Pfam" id="PF13458">
    <property type="entry name" value="Peripla_BP_6"/>
    <property type="match status" value="1"/>
</dbReference>
<protein>
    <submittedName>
        <fullName evidence="4">Neutral amino acid-binding protein</fullName>
    </submittedName>
</protein>
<name>A0A0H4T4X8_9EURY</name>
<accession>A0A0H4T4X8</accession>
<dbReference type="InterPro" id="IPR051010">
    <property type="entry name" value="BCAA_transport"/>
</dbReference>
<dbReference type="CDD" id="cd06346">
    <property type="entry name" value="PBP1_ABC_ligand_binding-like"/>
    <property type="match status" value="1"/>
</dbReference>
<reference evidence="4" key="1">
    <citation type="journal article" date="2015" name="ISME J.">
        <title>Aquifer environment selects for microbial species cohorts in sediment and groundwater.</title>
        <authorList>
            <person name="Hug L.A."/>
            <person name="Thomas B.C."/>
            <person name="Brown C.T."/>
            <person name="Frischkorn K.R."/>
            <person name="Williams K.H."/>
            <person name="Tringe S.G."/>
            <person name="Banfield J.F."/>
        </authorList>
    </citation>
    <scope>NUCLEOTIDE SEQUENCE</scope>
</reference>
<proteinExistence type="predicted"/>
<dbReference type="InterPro" id="IPR028082">
    <property type="entry name" value="Peripla_BP_I"/>
</dbReference>
<feature type="domain" description="Leucine-binding protein" evidence="3">
    <location>
        <begin position="56"/>
        <end position="373"/>
    </location>
</feature>
<dbReference type="EMBL" id="KT007002">
    <property type="protein sequence ID" value="AKQ02738.1"/>
    <property type="molecule type" value="Genomic_DNA"/>
</dbReference>
<dbReference type="PANTHER" id="PTHR30483:SF6">
    <property type="entry name" value="PERIPLASMIC BINDING PROTEIN OF ABC TRANSPORTER FOR NATURAL AMINO ACIDS"/>
    <property type="match status" value="1"/>
</dbReference>
<feature type="transmembrane region" description="Helical" evidence="2">
    <location>
        <begin position="21"/>
        <end position="44"/>
    </location>
</feature>
<dbReference type="Gene3D" id="3.40.50.2300">
    <property type="match status" value="2"/>
</dbReference>
<dbReference type="AlphaFoldDB" id="A0A0H4T4X8"/>
<sequence>MEEQAAPSGEAPKPAPKGKGLWIGIAVVVVVVVVLLALVLGGFFNPPPGPTEDEILKIGTALPLTGGLSAYGPGMERAARLAVEEINANGGVLGRPVDLYTADDRTDAAAGRDAATALIQTNHVDAIVGAAGSGISSAILQVAKANQVVQVSPASTSPIFSNHSFDEGWFFRTAPSDALQGVVAAHYAFDNRTFTTMAVIGINNPYGTGLANVFASTFETLGGTVTLVKIVNEAQTSYTAALTDIWDGPEAAPEAVYFVAYPDTGVQLMSDWWAGRAGWPTEWMFSEGLQAQSYVDSLVSRGLDVSPFEGSAPVSPGGAQFTSFATRYRAEYSNEDPVLFASNTYDAVYMVALAAQKAGTASGPAIKAEMLNISRSPGTQVNPGPTGWAAIVAGGAAEVDYEGASGSLNWDEFGDPTSAYEIWGMNATNRIVRVAFFSEAQVVAWTTAFAALALPSGAQETFLTTLAALTRGN</sequence>
<dbReference type="SUPFAM" id="SSF53822">
    <property type="entry name" value="Periplasmic binding protein-like I"/>
    <property type="match status" value="1"/>
</dbReference>
<organism evidence="4">
    <name type="scientific">uncultured euryarchaeote Rifle_16ft_4_minimus_37664</name>
    <dbReference type="NCBI Taxonomy" id="1665194"/>
    <lineage>
        <taxon>Archaea</taxon>
        <taxon>Methanobacteriati</taxon>
        <taxon>Methanobacteriota</taxon>
        <taxon>environmental samples</taxon>
    </lineage>
</organism>
<evidence type="ECO:0000256" key="2">
    <source>
        <dbReference type="SAM" id="Phobius"/>
    </source>
</evidence>
<keyword evidence="2" id="KW-0812">Transmembrane</keyword>
<keyword evidence="2" id="KW-0472">Membrane</keyword>
<evidence type="ECO:0000259" key="3">
    <source>
        <dbReference type="Pfam" id="PF13458"/>
    </source>
</evidence>
<dbReference type="InterPro" id="IPR028081">
    <property type="entry name" value="Leu-bd"/>
</dbReference>
<keyword evidence="1" id="KW-0732">Signal</keyword>
<keyword evidence="2" id="KW-1133">Transmembrane helix</keyword>
<evidence type="ECO:0000256" key="1">
    <source>
        <dbReference type="ARBA" id="ARBA00022729"/>
    </source>
</evidence>
<dbReference type="PANTHER" id="PTHR30483">
    <property type="entry name" value="LEUCINE-SPECIFIC-BINDING PROTEIN"/>
    <property type="match status" value="1"/>
</dbReference>